<dbReference type="OrthoDB" id="1000944at2759"/>
<evidence type="ECO:0008006" key="3">
    <source>
        <dbReference type="Google" id="ProtNLM"/>
    </source>
</evidence>
<sequence>MAWLVLEEVPLQLCHDSFFMEIGNLWGSFITLDESTHCKSRFDLARILISVKRSAKLPAKIVASHNNRKFEFSISVEVDKDFISMNFDRRLLATGNRNSGEGSSFSDDSSNFELAVEKDACMVDMVDGHVNGDLGNCSTFREEALMDECFIGRGTLNYQETCEDNSLEEDGVLNKAKDIGTSSIHGGDILM</sequence>
<dbReference type="AlphaFoldDB" id="A0A1R3G1X2"/>
<dbReference type="Gramene" id="OMO52092">
    <property type="protein sequence ID" value="OMO52092"/>
    <property type="gene ID" value="CCACVL1_29362"/>
</dbReference>
<feature type="non-terminal residue" evidence="1">
    <location>
        <position position="191"/>
    </location>
</feature>
<accession>A0A1R3G1X2</accession>
<keyword evidence="2" id="KW-1185">Reference proteome</keyword>
<comment type="caution">
    <text evidence="1">The sequence shown here is derived from an EMBL/GenBank/DDBJ whole genome shotgun (WGS) entry which is preliminary data.</text>
</comment>
<name>A0A1R3G1X2_COCAP</name>
<evidence type="ECO:0000313" key="1">
    <source>
        <dbReference type="EMBL" id="OMO52092.1"/>
    </source>
</evidence>
<organism evidence="1 2">
    <name type="scientific">Corchorus capsularis</name>
    <name type="common">Jute</name>
    <dbReference type="NCBI Taxonomy" id="210143"/>
    <lineage>
        <taxon>Eukaryota</taxon>
        <taxon>Viridiplantae</taxon>
        <taxon>Streptophyta</taxon>
        <taxon>Embryophyta</taxon>
        <taxon>Tracheophyta</taxon>
        <taxon>Spermatophyta</taxon>
        <taxon>Magnoliopsida</taxon>
        <taxon>eudicotyledons</taxon>
        <taxon>Gunneridae</taxon>
        <taxon>Pentapetalae</taxon>
        <taxon>rosids</taxon>
        <taxon>malvids</taxon>
        <taxon>Malvales</taxon>
        <taxon>Malvaceae</taxon>
        <taxon>Grewioideae</taxon>
        <taxon>Apeibeae</taxon>
        <taxon>Corchorus</taxon>
    </lineage>
</organism>
<evidence type="ECO:0000313" key="2">
    <source>
        <dbReference type="Proteomes" id="UP000188268"/>
    </source>
</evidence>
<dbReference type="EMBL" id="AWWV01015585">
    <property type="protein sequence ID" value="OMO52092.1"/>
    <property type="molecule type" value="Genomic_DNA"/>
</dbReference>
<dbReference type="PANTHER" id="PTHR34427:SF5">
    <property type="entry name" value="DUF4283 DOMAIN-CONTAINING PROTEIN"/>
    <property type="match status" value="1"/>
</dbReference>
<reference evidence="1 2" key="1">
    <citation type="submission" date="2013-09" db="EMBL/GenBank/DDBJ databases">
        <title>Corchorus capsularis genome sequencing.</title>
        <authorList>
            <person name="Alam M."/>
            <person name="Haque M.S."/>
            <person name="Islam M.S."/>
            <person name="Emdad E.M."/>
            <person name="Islam M.M."/>
            <person name="Ahmed B."/>
            <person name="Halim A."/>
            <person name="Hossen Q.M.M."/>
            <person name="Hossain M.Z."/>
            <person name="Ahmed R."/>
            <person name="Khan M.M."/>
            <person name="Islam R."/>
            <person name="Rashid M.M."/>
            <person name="Khan S.A."/>
            <person name="Rahman M.S."/>
            <person name="Alam M."/>
        </authorList>
    </citation>
    <scope>NUCLEOTIDE SEQUENCE [LARGE SCALE GENOMIC DNA]</scope>
    <source>
        <strain evidence="2">cv. CVL-1</strain>
        <tissue evidence="1">Whole seedling</tissue>
    </source>
</reference>
<dbReference type="PANTHER" id="PTHR34427">
    <property type="entry name" value="DUF4283 DOMAIN PROTEIN"/>
    <property type="match status" value="1"/>
</dbReference>
<gene>
    <name evidence="1" type="ORF">CCACVL1_29362</name>
</gene>
<proteinExistence type="predicted"/>
<dbReference type="Proteomes" id="UP000188268">
    <property type="component" value="Unassembled WGS sequence"/>
</dbReference>
<protein>
    <recommendedName>
        <fullName evidence="3">DUF4283 domain-containing protein</fullName>
    </recommendedName>
</protein>